<evidence type="ECO:0000256" key="9">
    <source>
        <dbReference type="RuleBase" id="RU003435"/>
    </source>
</evidence>
<dbReference type="RefSeq" id="WP_263711053.1">
    <property type="nucleotide sequence ID" value="NZ_JAOWKX010000002.1"/>
</dbReference>
<evidence type="ECO:0000256" key="10">
    <source>
        <dbReference type="SAM" id="SignalP"/>
    </source>
</evidence>
<keyword evidence="4 9" id="KW-0378">Hydrolase</keyword>
<dbReference type="InterPro" id="IPR034005">
    <property type="entry name" value="M3A_DCP"/>
</dbReference>
<comment type="catalytic activity">
    <reaction evidence="7">
        <text>Hydrolysis of oligopeptides, with broad specificity. Gly or Ala commonly occur as P1 or P1' residues, but more distant residues are also important, as is shown by the fact that Z-Gly-Pro-Gly-|-Gly-Pro-Ala is cleaved, but not Z-(Gly)(5).</text>
        <dbReference type="EC" id="3.4.24.70"/>
    </reaction>
</comment>
<dbReference type="PANTHER" id="PTHR43660:SF1">
    <property type="entry name" value="DIPEPTIDYL CARBOXYPEPTIDASE"/>
    <property type="match status" value="1"/>
</dbReference>
<dbReference type="InterPro" id="IPR024080">
    <property type="entry name" value="Neurolysin/TOP_N"/>
</dbReference>
<dbReference type="PANTHER" id="PTHR43660">
    <property type="entry name" value="DIPEPTIDYL CARBOXYPEPTIDASE"/>
    <property type="match status" value="1"/>
</dbReference>
<dbReference type="EMBL" id="JAOWKX010000002">
    <property type="protein sequence ID" value="MCV2883839.1"/>
    <property type="molecule type" value="Genomic_DNA"/>
</dbReference>
<comment type="cofactor">
    <cofactor evidence="9">
        <name>Zn(2+)</name>
        <dbReference type="ChEBI" id="CHEBI:29105"/>
    </cofactor>
    <text evidence="9">Binds 1 zinc ion.</text>
</comment>
<dbReference type="InterPro" id="IPR001567">
    <property type="entry name" value="Pept_M3A_M3B_dom"/>
</dbReference>
<feature type="signal peptide" evidence="10">
    <location>
        <begin position="1"/>
        <end position="21"/>
    </location>
</feature>
<feature type="domain" description="Oligopeptidase A N-terminal" evidence="12">
    <location>
        <begin position="77"/>
        <end position="193"/>
    </location>
</feature>
<dbReference type="EC" id="3.4.24.70" evidence="8"/>
<comment type="similarity">
    <text evidence="1 9">Belongs to the peptidase M3 family.</text>
</comment>
<organism evidence="13 14">
    <name type="scientific">Fluctibacter corallii</name>
    <dbReference type="NCBI Taxonomy" id="2984329"/>
    <lineage>
        <taxon>Bacteria</taxon>
        <taxon>Pseudomonadati</taxon>
        <taxon>Pseudomonadota</taxon>
        <taxon>Gammaproteobacteria</taxon>
        <taxon>Alteromonadales</taxon>
        <taxon>Alteromonadaceae</taxon>
        <taxon>Fluctibacter</taxon>
    </lineage>
</organism>
<dbReference type="Pfam" id="PF19310">
    <property type="entry name" value="TOP_N"/>
    <property type="match status" value="1"/>
</dbReference>
<sequence length="725" mass="82367">MKKPILTLTSAAILLALGACSQTNTSVQSNPMNTSASSDVASNILLQEYKGPYGGVPAFDKMRKEDVKPAMKAAIDAHLAELNAIANVDAAPTFENTIVAMEKSGQLLDSVYTYYGIFASNKSSPEFREIQREISPMLSEYYSKMSQNEKLFARVKAVYESEEMQSLSPEEQRVTLLTYNQFARNGATLEGDAQARYAEINKQLAKLHTQFANNVLHDEEFYVLYLDESQLSGLPESFKSAAAAAAKSRGKEGKYAITNTRSSMDPFLTYSDERGLREQVWKTYYNRGNNGDEYDNNALIKEILTLRHERVNLLGYDNYAKWRLEDRMAKNPKNAMDLMQKVWPAAISRVEQEVADMQAIAKKEGHDITIKPWDYRYYAEKVRKAKYDLDSDEIKQYLQLDKLQDAMFYVADRVFNYEFTPVPKGSVPVFHEDVVVYEVKDKESKALIGLWYLDPFARQGKRSGAWATTYRGYQTFGEKKPVLSSNNSNFVKGPDNGATLISWDDAETFFHEFGHALHFLSTDVQYPSSQSGVRDYTEFQSQLLERWLLTDEVINNYLVHHETGKPIPASLVEKIKRASTFNEGFKTTEYLASALMDLYYHTTDPANIDPQAFEKQTLNSLGMPEEIVMRHRSTHFGHIFSGEGYSSGYYGYMWAEVLTSDAAEAFEESPGGYYDQDMSEKLVKHLFSIRNAMDPADAYRLFRGRDAKVEALMRDRGFPVSSSDK</sequence>
<dbReference type="Gene3D" id="3.40.390.10">
    <property type="entry name" value="Collagenase (Catalytic Domain)"/>
    <property type="match status" value="1"/>
</dbReference>
<protein>
    <recommendedName>
        <fullName evidence="8">oligopeptidase A</fullName>
        <ecNumber evidence="8">3.4.24.70</ecNumber>
    </recommendedName>
</protein>
<evidence type="ECO:0000256" key="5">
    <source>
        <dbReference type="ARBA" id="ARBA00022833"/>
    </source>
</evidence>
<proteinExistence type="inferred from homology"/>
<evidence type="ECO:0000256" key="7">
    <source>
        <dbReference type="ARBA" id="ARBA00024603"/>
    </source>
</evidence>
<gene>
    <name evidence="13" type="ORF">OE749_03930</name>
</gene>
<evidence type="ECO:0000256" key="3">
    <source>
        <dbReference type="ARBA" id="ARBA00022723"/>
    </source>
</evidence>
<keyword evidence="6 9" id="KW-0482">Metalloprotease</keyword>
<keyword evidence="2 9" id="KW-0645">Protease</keyword>
<dbReference type="InterPro" id="IPR024077">
    <property type="entry name" value="Neurolysin/TOP_dom2"/>
</dbReference>
<evidence type="ECO:0000256" key="8">
    <source>
        <dbReference type="ARBA" id="ARBA00026100"/>
    </source>
</evidence>
<accession>A0ABT3A5L4</accession>
<dbReference type="Gene3D" id="1.20.1050.40">
    <property type="entry name" value="Endopeptidase. Chain P, domain 1"/>
    <property type="match status" value="1"/>
</dbReference>
<keyword evidence="5 9" id="KW-0862">Zinc</keyword>
<keyword evidence="14" id="KW-1185">Reference proteome</keyword>
<dbReference type="InterPro" id="IPR024079">
    <property type="entry name" value="MetalloPept_cat_dom_sf"/>
</dbReference>
<dbReference type="Pfam" id="PF01432">
    <property type="entry name" value="Peptidase_M3"/>
    <property type="match status" value="1"/>
</dbReference>
<dbReference type="Proteomes" id="UP001652504">
    <property type="component" value="Unassembled WGS sequence"/>
</dbReference>
<evidence type="ECO:0000313" key="13">
    <source>
        <dbReference type="EMBL" id="MCV2883839.1"/>
    </source>
</evidence>
<evidence type="ECO:0000259" key="11">
    <source>
        <dbReference type="Pfam" id="PF01432"/>
    </source>
</evidence>
<dbReference type="InterPro" id="IPR045666">
    <property type="entry name" value="OpdA_N"/>
</dbReference>
<comment type="caution">
    <text evidence="13">The sequence shown here is derived from an EMBL/GenBank/DDBJ whole genome shotgun (WGS) entry which is preliminary data.</text>
</comment>
<dbReference type="PROSITE" id="PS51257">
    <property type="entry name" value="PROKAR_LIPOPROTEIN"/>
    <property type="match status" value="1"/>
</dbReference>
<evidence type="ECO:0000256" key="2">
    <source>
        <dbReference type="ARBA" id="ARBA00022670"/>
    </source>
</evidence>
<dbReference type="SUPFAM" id="SSF55486">
    <property type="entry name" value="Metalloproteases ('zincins'), catalytic domain"/>
    <property type="match status" value="1"/>
</dbReference>
<dbReference type="InterPro" id="IPR045090">
    <property type="entry name" value="Pept_M3A_M3B"/>
</dbReference>
<feature type="domain" description="Peptidase M3A/M3B catalytic" evidence="11">
    <location>
        <begin position="267"/>
        <end position="716"/>
    </location>
</feature>
<evidence type="ECO:0000259" key="12">
    <source>
        <dbReference type="Pfam" id="PF19310"/>
    </source>
</evidence>
<dbReference type="Gene3D" id="1.10.1370.10">
    <property type="entry name" value="Neurolysin, domain 3"/>
    <property type="match status" value="1"/>
</dbReference>
<name>A0ABT3A5L4_9ALTE</name>
<evidence type="ECO:0000256" key="6">
    <source>
        <dbReference type="ARBA" id="ARBA00023049"/>
    </source>
</evidence>
<reference evidence="13 14" key="1">
    <citation type="submission" date="2022-10" db="EMBL/GenBank/DDBJ databases">
        <title>Aestuariibacter sp. AA17 isolated from Montipora capitata coral fragment.</title>
        <authorList>
            <person name="Emsley S.A."/>
            <person name="Pfannmuller K.M."/>
            <person name="Loughran R.M."/>
            <person name="Shlafstein M."/>
            <person name="Papke E."/>
            <person name="Saw J.H."/>
            <person name="Ushijima B."/>
            <person name="Videau P."/>
        </authorList>
    </citation>
    <scope>NUCLEOTIDE SEQUENCE [LARGE SCALE GENOMIC DNA]</scope>
    <source>
        <strain evidence="13 14">AA17</strain>
    </source>
</reference>
<evidence type="ECO:0000313" key="14">
    <source>
        <dbReference type="Proteomes" id="UP001652504"/>
    </source>
</evidence>
<keyword evidence="3 9" id="KW-0479">Metal-binding</keyword>
<evidence type="ECO:0000256" key="1">
    <source>
        <dbReference type="ARBA" id="ARBA00006040"/>
    </source>
</evidence>
<evidence type="ECO:0000256" key="4">
    <source>
        <dbReference type="ARBA" id="ARBA00022801"/>
    </source>
</evidence>
<dbReference type="CDD" id="cd06456">
    <property type="entry name" value="M3A_DCP"/>
    <property type="match status" value="1"/>
</dbReference>
<keyword evidence="10" id="KW-0732">Signal</keyword>
<feature type="chain" id="PRO_5046742413" description="oligopeptidase A" evidence="10">
    <location>
        <begin position="22"/>
        <end position="725"/>
    </location>
</feature>